<evidence type="ECO:0000256" key="2">
    <source>
        <dbReference type="SAM" id="Phobius"/>
    </source>
</evidence>
<keyword evidence="2" id="KW-0472">Membrane</keyword>
<keyword evidence="2" id="KW-0812">Transmembrane</keyword>
<name>T2IJN7_CROWT</name>
<dbReference type="PANTHER" id="PTHR34048">
    <property type="entry name" value="LOW-DENSITY RECEPTOR-LIKE PROTEIN"/>
    <property type="match status" value="1"/>
</dbReference>
<feature type="region of interest" description="Disordered" evidence="1">
    <location>
        <begin position="57"/>
        <end position="76"/>
    </location>
</feature>
<feature type="transmembrane region" description="Helical" evidence="2">
    <location>
        <begin position="26"/>
        <end position="49"/>
    </location>
</feature>
<organism evidence="3 4">
    <name type="scientific">Crocosphaera watsonii WH 0005</name>
    <dbReference type="NCBI Taxonomy" id="423472"/>
    <lineage>
        <taxon>Bacteria</taxon>
        <taxon>Bacillati</taxon>
        <taxon>Cyanobacteriota</taxon>
        <taxon>Cyanophyceae</taxon>
        <taxon>Oscillatoriophycideae</taxon>
        <taxon>Chroococcales</taxon>
        <taxon>Aphanothecaceae</taxon>
        <taxon>Crocosphaera</taxon>
    </lineage>
</organism>
<proteinExistence type="predicted"/>
<reference evidence="3 4" key="2">
    <citation type="submission" date="2013-09" db="EMBL/GenBank/DDBJ databases">
        <title>Whole genome comparison of six Crocosphaera watsonii strains with differing phenotypes.</title>
        <authorList>
            <person name="Bench S.R."/>
            <person name="Heller P."/>
            <person name="Frank I."/>
            <person name="Arciniega M."/>
            <person name="Shilova I.N."/>
            <person name="Zehr J.P."/>
        </authorList>
    </citation>
    <scope>NUCLEOTIDE SEQUENCE [LARGE SCALE GENOMIC DNA]</scope>
    <source>
        <strain evidence="3 4">WH 0005</strain>
    </source>
</reference>
<evidence type="ECO:0000313" key="4">
    <source>
        <dbReference type="Proteomes" id="UP000017981"/>
    </source>
</evidence>
<dbReference type="EMBL" id="CAQL01000031">
    <property type="protein sequence ID" value="CCQ53771.1"/>
    <property type="molecule type" value="Genomic_DNA"/>
</dbReference>
<accession>T2IJN7</accession>
<reference evidence="3 4" key="1">
    <citation type="submission" date="2013-01" db="EMBL/GenBank/DDBJ databases">
        <authorList>
            <person name="Bench S."/>
        </authorList>
    </citation>
    <scope>NUCLEOTIDE SEQUENCE [LARGE SCALE GENOMIC DNA]</scope>
    <source>
        <strain evidence="3 4">WH 0005</strain>
    </source>
</reference>
<dbReference type="AlphaFoldDB" id="T2IJN7"/>
<dbReference type="PANTHER" id="PTHR34048:SF3">
    <property type="entry name" value="LOW-DENSITY RECEPTOR-LIKE PROTEIN"/>
    <property type="match status" value="1"/>
</dbReference>
<keyword evidence="2" id="KW-1133">Transmembrane helix</keyword>
<feature type="compositionally biased region" description="Basic and acidic residues" evidence="1">
    <location>
        <begin position="66"/>
        <end position="76"/>
    </location>
</feature>
<evidence type="ECO:0000313" key="3">
    <source>
        <dbReference type="EMBL" id="CCQ53771.1"/>
    </source>
</evidence>
<dbReference type="InterPro" id="IPR040377">
    <property type="entry name" value="Ssl2009-like"/>
</dbReference>
<gene>
    <name evidence="3" type="ORF">CWATWH0005_4358</name>
</gene>
<dbReference type="Proteomes" id="UP000017981">
    <property type="component" value="Unassembled WGS sequence"/>
</dbReference>
<evidence type="ECO:0000256" key="1">
    <source>
        <dbReference type="SAM" id="MobiDB-lite"/>
    </source>
</evidence>
<comment type="caution">
    <text evidence="3">The sequence shown here is derived from an EMBL/GenBank/DDBJ whole genome shotgun (WGS) entry which is preliminary data.</text>
</comment>
<protein>
    <submittedName>
        <fullName evidence="3">Uncharacterized protein</fullName>
    </submittedName>
</protein>
<sequence length="118" mass="13149">MNINLQKISHNHLILRSILMSQRDGFTGGFLTGTIVGGIVGGIIGAVVASRLDNNEEEQESSLFQSDKREKLDSEESIEMARNRLEDKIAQLNHAIDDVRQQLTPIEKHPLESESIPD</sequence>